<dbReference type="EMBL" id="CAJVPZ010080245">
    <property type="protein sequence ID" value="CAG8807554.1"/>
    <property type="molecule type" value="Genomic_DNA"/>
</dbReference>
<sequence>MAIEEKSEAVITDHDVASYDEYEDKAIEKRIIRKLDIYLL</sequence>
<dbReference type="AlphaFoldDB" id="A0A9N9K1X4"/>
<dbReference type="Proteomes" id="UP000789396">
    <property type="component" value="Unassembled WGS sequence"/>
</dbReference>
<keyword evidence="2" id="KW-1185">Reference proteome</keyword>
<dbReference type="OrthoDB" id="2985014at2759"/>
<feature type="non-terminal residue" evidence="1">
    <location>
        <position position="40"/>
    </location>
</feature>
<protein>
    <submittedName>
        <fullName evidence="1">15858_t:CDS:1</fullName>
    </submittedName>
</protein>
<gene>
    <name evidence="1" type="ORF">RFULGI_LOCUS18400</name>
</gene>
<reference evidence="1" key="1">
    <citation type="submission" date="2021-06" db="EMBL/GenBank/DDBJ databases">
        <authorList>
            <person name="Kallberg Y."/>
            <person name="Tangrot J."/>
            <person name="Rosling A."/>
        </authorList>
    </citation>
    <scope>NUCLEOTIDE SEQUENCE</scope>
    <source>
        <strain evidence="1">IN212</strain>
    </source>
</reference>
<accession>A0A9N9K1X4</accession>
<evidence type="ECO:0000313" key="1">
    <source>
        <dbReference type="EMBL" id="CAG8807554.1"/>
    </source>
</evidence>
<organism evidence="1 2">
    <name type="scientific">Racocetra fulgida</name>
    <dbReference type="NCBI Taxonomy" id="60492"/>
    <lineage>
        <taxon>Eukaryota</taxon>
        <taxon>Fungi</taxon>
        <taxon>Fungi incertae sedis</taxon>
        <taxon>Mucoromycota</taxon>
        <taxon>Glomeromycotina</taxon>
        <taxon>Glomeromycetes</taxon>
        <taxon>Diversisporales</taxon>
        <taxon>Gigasporaceae</taxon>
        <taxon>Racocetra</taxon>
    </lineage>
</organism>
<proteinExistence type="predicted"/>
<name>A0A9N9K1X4_9GLOM</name>
<comment type="caution">
    <text evidence="1">The sequence shown here is derived from an EMBL/GenBank/DDBJ whole genome shotgun (WGS) entry which is preliminary data.</text>
</comment>
<evidence type="ECO:0000313" key="2">
    <source>
        <dbReference type="Proteomes" id="UP000789396"/>
    </source>
</evidence>